<organism evidence="9 10">
    <name type="scientific">Halapricum desulfuricans</name>
    <dbReference type="NCBI Taxonomy" id="2841257"/>
    <lineage>
        <taxon>Archaea</taxon>
        <taxon>Methanobacteriati</taxon>
        <taxon>Methanobacteriota</taxon>
        <taxon>Stenosarchaea group</taxon>
        <taxon>Halobacteria</taxon>
        <taxon>Halobacteriales</taxon>
        <taxon>Haloarculaceae</taxon>
        <taxon>Halapricum</taxon>
    </lineage>
</organism>
<name>A0A897NNU3_9EURY</name>
<evidence type="ECO:0000256" key="1">
    <source>
        <dbReference type="ARBA" id="ARBA00022448"/>
    </source>
</evidence>
<dbReference type="SUPFAM" id="SSF57652">
    <property type="entry name" value="HIPIP (high potential iron protein)"/>
    <property type="match status" value="1"/>
</dbReference>
<dbReference type="EMBL" id="CP064791">
    <property type="protein sequence ID" value="QSG14094.1"/>
    <property type="molecule type" value="Genomic_DNA"/>
</dbReference>
<evidence type="ECO:0000313" key="10">
    <source>
        <dbReference type="Proteomes" id="UP000663292"/>
    </source>
</evidence>
<dbReference type="InterPro" id="IPR036369">
    <property type="entry name" value="HIPIP_sf"/>
</dbReference>
<dbReference type="PROSITE" id="PS51373">
    <property type="entry name" value="HIPIP"/>
    <property type="match status" value="1"/>
</dbReference>
<keyword evidence="4" id="KW-0249">Electron transport</keyword>
<dbReference type="AlphaFoldDB" id="A0A897NNU3"/>
<evidence type="ECO:0000256" key="5">
    <source>
        <dbReference type="ARBA" id="ARBA00023004"/>
    </source>
</evidence>
<evidence type="ECO:0000256" key="7">
    <source>
        <dbReference type="SAM" id="MobiDB-lite"/>
    </source>
</evidence>
<reference evidence="9 10" key="1">
    <citation type="submission" date="2020-11" db="EMBL/GenBank/DDBJ databases">
        <title>Carbohydrate-dependent, anaerobic sulfur respiration: A novel catabolism in halophilic archaea.</title>
        <authorList>
            <person name="Sorokin D.Y."/>
            <person name="Messina E."/>
            <person name="Smedile F."/>
            <person name="La Cono V."/>
            <person name="Hallsworth J.E."/>
            <person name="Yakimov M.M."/>
        </authorList>
    </citation>
    <scope>NUCLEOTIDE SEQUENCE [LARGE SCALE GENOMIC DNA]</scope>
    <source>
        <strain evidence="9 10">HSR-Est</strain>
    </source>
</reference>
<evidence type="ECO:0000313" key="9">
    <source>
        <dbReference type="EMBL" id="QSG14094.1"/>
    </source>
</evidence>
<proteinExistence type="predicted"/>
<keyword evidence="5" id="KW-0408">Iron</keyword>
<evidence type="ECO:0000256" key="6">
    <source>
        <dbReference type="ARBA" id="ARBA00023014"/>
    </source>
</evidence>
<dbReference type="GO" id="GO:0019646">
    <property type="term" value="P:aerobic electron transport chain"/>
    <property type="evidence" value="ECO:0007669"/>
    <property type="project" value="InterPro"/>
</dbReference>
<dbReference type="GO" id="GO:0046872">
    <property type="term" value="F:metal ion binding"/>
    <property type="evidence" value="ECO:0007669"/>
    <property type="project" value="UniProtKB-KW"/>
</dbReference>
<accession>A0A897NNU3</accession>
<evidence type="ECO:0000259" key="8">
    <source>
        <dbReference type="PROSITE" id="PS51373"/>
    </source>
</evidence>
<gene>
    <name evidence="9" type="ORF">HSEST_0547</name>
</gene>
<keyword evidence="10" id="KW-1185">Reference proteome</keyword>
<evidence type="ECO:0000256" key="2">
    <source>
        <dbReference type="ARBA" id="ARBA00022485"/>
    </source>
</evidence>
<dbReference type="PROSITE" id="PS51257">
    <property type="entry name" value="PROKAR_LIPOPROTEIN"/>
    <property type="match status" value="1"/>
</dbReference>
<dbReference type="GO" id="GO:0009055">
    <property type="term" value="F:electron transfer activity"/>
    <property type="evidence" value="ECO:0007669"/>
    <property type="project" value="InterPro"/>
</dbReference>
<keyword evidence="3" id="KW-0479">Metal-binding</keyword>
<evidence type="ECO:0000256" key="3">
    <source>
        <dbReference type="ARBA" id="ARBA00022723"/>
    </source>
</evidence>
<dbReference type="Gene3D" id="4.10.490.10">
    <property type="entry name" value="High potential iron-sulphur protein"/>
    <property type="match status" value="1"/>
</dbReference>
<protein>
    <submittedName>
        <fullName evidence="9">High potential iron-sulfur protein, Hipip family</fullName>
    </submittedName>
</protein>
<dbReference type="GO" id="GO:0051539">
    <property type="term" value="F:4 iron, 4 sulfur cluster binding"/>
    <property type="evidence" value="ECO:0007669"/>
    <property type="project" value="UniProtKB-KW"/>
</dbReference>
<dbReference type="Proteomes" id="UP000663292">
    <property type="component" value="Chromosome"/>
</dbReference>
<feature type="domain" description="High potential iron-sulfur proteins family profile" evidence="8">
    <location>
        <begin position="50"/>
        <end position="121"/>
    </location>
</feature>
<dbReference type="InterPro" id="IPR000170">
    <property type="entry name" value="High_potential_FeS_prot"/>
</dbReference>
<feature type="region of interest" description="Disordered" evidence="7">
    <location>
        <begin position="37"/>
        <end position="81"/>
    </location>
</feature>
<keyword evidence="1" id="KW-0813">Transport</keyword>
<keyword evidence="2" id="KW-0004">4Fe-4S</keyword>
<sequence length="121" mass="12961">MFPERVELRMSERRSTRRRFVAGATAATAIALAGCAGGDDDGGVPEEYRTATSMGGDERDPDGLSSKDAAAYQESPSGDRQCSNCRYFIEDKNGDGAGACVVVAGEIQPDAYCARYVRHED</sequence>
<keyword evidence="6" id="KW-0411">Iron-sulfur</keyword>
<evidence type="ECO:0000256" key="4">
    <source>
        <dbReference type="ARBA" id="ARBA00022982"/>
    </source>
</evidence>